<keyword evidence="2" id="KW-1185">Reference proteome</keyword>
<dbReference type="AlphaFoldDB" id="A0A2I0R2T5"/>
<sequence>MHKKMLPDLHDTTLYKHAVDIKGMAFNHGNSLTNEFSRKFIFGGYIDESLASREYANQTRYNRIGGDLGVQLSYRSGQTISKKHPHLGWMLSAASNVHFSGEYADDQFGLVFLGNASFLGESVSFSSLNGRFEQFLAVGGGLYNKKTKSFVSLNVVLPQQFIQLEIDKGSIGFSDEAEQIDLMMKGEVLQGNNSPYFKGLGAAINFDYNVPFGEPDGFSGVFSVKGRNIGGYQLNKAQVFKVDVDQSFNGFSVDELVEEDRFSALKDSINGTESEISSFRLLSGFLQAGKIVSVNSDKKIQSFFGIRMYTNTIFKPLVYAGAHYQPVEKVALGAQGAFGGYGNFRLGFYASYTNENLILSIGSEDILGLFLKSQKGHSGLIRLGWKI</sequence>
<evidence type="ECO:0000313" key="1">
    <source>
        <dbReference type="EMBL" id="PKR80893.1"/>
    </source>
</evidence>
<name>A0A2I0R2T5_9FLAO</name>
<evidence type="ECO:0008006" key="3">
    <source>
        <dbReference type="Google" id="ProtNLM"/>
    </source>
</evidence>
<reference evidence="1 2" key="1">
    <citation type="submission" date="2017-12" db="EMBL/GenBank/DDBJ databases">
        <title>The draft genome sequence of Brumimicrobium saltpan LHR20.</title>
        <authorList>
            <person name="Do Z.-J."/>
            <person name="Luo H.-R."/>
        </authorList>
    </citation>
    <scope>NUCLEOTIDE SEQUENCE [LARGE SCALE GENOMIC DNA]</scope>
    <source>
        <strain evidence="1 2">LHR20</strain>
    </source>
</reference>
<protein>
    <recommendedName>
        <fullName evidence="3">DUF5723 domain-containing protein</fullName>
    </recommendedName>
</protein>
<evidence type="ECO:0000313" key="2">
    <source>
        <dbReference type="Proteomes" id="UP000236654"/>
    </source>
</evidence>
<gene>
    <name evidence="1" type="ORF">CW751_06905</name>
</gene>
<comment type="caution">
    <text evidence="1">The sequence shown here is derived from an EMBL/GenBank/DDBJ whole genome shotgun (WGS) entry which is preliminary data.</text>
</comment>
<proteinExistence type="predicted"/>
<accession>A0A2I0R2T5</accession>
<organism evidence="1 2">
    <name type="scientific">Brumimicrobium salinarum</name>
    <dbReference type="NCBI Taxonomy" id="2058658"/>
    <lineage>
        <taxon>Bacteria</taxon>
        <taxon>Pseudomonadati</taxon>
        <taxon>Bacteroidota</taxon>
        <taxon>Flavobacteriia</taxon>
        <taxon>Flavobacteriales</taxon>
        <taxon>Crocinitomicaceae</taxon>
        <taxon>Brumimicrobium</taxon>
    </lineage>
</organism>
<dbReference type="Proteomes" id="UP000236654">
    <property type="component" value="Unassembled WGS sequence"/>
</dbReference>
<dbReference type="EMBL" id="PJNI01000007">
    <property type="protein sequence ID" value="PKR80893.1"/>
    <property type="molecule type" value="Genomic_DNA"/>
</dbReference>